<evidence type="ECO:0000313" key="9">
    <source>
        <dbReference type="EMBL" id="NIJ15198.1"/>
    </source>
</evidence>
<dbReference type="EMBL" id="JAASQR010000001">
    <property type="protein sequence ID" value="NIJ15198.1"/>
    <property type="molecule type" value="Genomic_DNA"/>
</dbReference>
<comment type="subcellular location">
    <subcellularLocation>
        <location evidence="1 8">Cell membrane</location>
        <topology evidence="1 8">Multi-pass membrane protein</topology>
    </subcellularLocation>
</comment>
<feature type="transmembrane region" description="Helical" evidence="8">
    <location>
        <begin position="139"/>
        <end position="158"/>
    </location>
</feature>
<keyword evidence="6 8" id="KW-1133">Transmembrane helix</keyword>
<evidence type="ECO:0000256" key="2">
    <source>
        <dbReference type="ARBA" id="ARBA00009142"/>
    </source>
</evidence>
<feature type="transmembrane region" description="Helical" evidence="8">
    <location>
        <begin position="108"/>
        <end position="127"/>
    </location>
</feature>
<evidence type="ECO:0000256" key="8">
    <source>
        <dbReference type="RuleBase" id="RU363041"/>
    </source>
</evidence>
<dbReference type="Pfam" id="PF01925">
    <property type="entry name" value="TauE"/>
    <property type="match status" value="1"/>
</dbReference>
<dbReference type="InterPro" id="IPR052017">
    <property type="entry name" value="TSUP"/>
</dbReference>
<feature type="transmembrane region" description="Helical" evidence="8">
    <location>
        <begin position="196"/>
        <end position="217"/>
    </location>
</feature>
<feature type="transmembrane region" description="Helical" evidence="8">
    <location>
        <begin position="83"/>
        <end position="102"/>
    </location>
</feature>
<keyword evidence="7 8" id="KW-0472">Membrane</keyword>
<evidence type="ECO:0000256" key="5">
    <source>
        <dbReference type="ARBA" id="ARBA00022692"/>
    </source>
</evidence>
<accession>A0A846M2A2</accession>
<comment type="similarity">
    <text evidence="2 8">Belongs to the 4-toluene sulfonate uptake permease (TSUP) (TC 2.A.102) family.</text>
</comment>
<evidence type="ECO:0000313" key="10">
    <source>
        <dbReference type="Proteomes" id="UP000576821"/>
    </source>
</evidence>
<dbReference type="AlphaFoldDB" id="A0A846M2A2"/>
<reference evidence="9 10" key="1">
    <citation type="submission" date="2020-03" db="EMBL/GenBank/DDBJ databases">
        <title>Genomic Encyclopedia of Type Strains, Phase IV (KMG-IV): sequencing the most valuable type-strain genomes for metagenomic binning, comparative biology and taxonomic classification.</title>
        <authorList>
            <person name="Goeker M."/>
        </authorList>
    </citation>
    <scope>NUCLEOTIDE SEQUENCE [LARGE SCALE GENOMIC DNA]</scope>
    <source>
        <strain evidence="9 10">DSM 21299</strain>
    </source>
</reference>
<sequence>MSAHEGEVVILSPETLGFLIAAALMAGCIDAMAGGGGLITLPALMAAGVPPVAAVATNKLQSSIGTLGTCIAYARAGHMNLRAYRWPIAAAFAGSVGGAWLLQRIDPSILAGLMPGLLIALAAYFTFSPRIGEMDRHSRLGMAGLSLLIGVVGFYDGFFGPGAGAFYATVFLAMGGLGLVRATAQTKAVNLASNVAGLLTMIAGGHVIWIAGLVMAVGSITGGQIGSHLAMRFGSRLIRPLLIIMSLGLTAKMLLDPRNPIHSLLFG</sequence>
<keyword evidence="3" id="KW-0813">Transport</keyword>
<evidence type="ECO:0000256" key="1">
    <source>
        <dbReference type="ARBA" id="ARBA00004651"/>
    </source>
</evidence>
<protein>
    <recommendedName>
        <fullName evidence="8">Probable membrane transporter protein</fullName>
    </recommendedName>
</protein>
<name>A0A846M2A2_9SPHN</name>
<evidence type="ECO:0000256" key="7">
    <source>
        <dbReference type="ARBA" id="ARBA00023136"/>
    </source>
</evidence>
<organism evidence="9 10">
    <name type="scientific">Sphingobium vermicomposti</name>
    <dbReference type="NCBI Taxonomy" id="529005"/>
    <lineage>
        <taxon>Bacteria</taxon>
        <taxon>Pseudomonadati</taxon>
        <taxon>Pseudomonadota</taxon>
        <taxon>Alphaproteobacteria</taxon>
        <taxon>Sphingomonadales</taxon>
        <taxon>Sphingomonadaceae</taxon>
        <taxon>Sphingobium</taxon>
    </lineage>
</organism>
<dbReference type="Proteomes" id="UP000576821">
    <property type="component" value="Unassembled WGS sequence"/>
</dbReference>
<keyword evidence="5 8" id="KW-0812">Transmembrane</keyword>
<feature type="transmembrane region" description="Helical" evidence="8">
    <location>
        <begin position="164"/>
        <end position="184"/>
    </location>
</feature>
<keyword evidence="4 8" id="KW-1003">Cell membrane</keyword>
<dbReference type="InterPro" id="IPR002781">
    <property type="entry name" value="TM_pro_TauE-like"/>
</dbReference>
<proteinExistence type="inferred from homology"/>
<dbReference type="GO" id="GO:0005886">
    <property type="term" value="C:plasma membrane"/>
    <property type="evidence" value="ECO:0007669"/>
    <property type="project" value="UniProtKB-SubCell"/>
</dbReference>
<evidence type="ECO:0000256" key="4">
    <source>
        <dbReference type="ARBA" id="ARBA00022475"/>
    </source>
</evidence>
<keyword evidence="10" id="KW-1185">Reference proteome</keyword>
<evidence type="ECO:0000256" key="3">
    <source>
        <dbReference type="ARBA" id="ARBA00022448"/>
    </source>
</evidence>
<feature type="transmembrane region" description="Helical" evidence="8">
    <location>
        <begin position="16"/>
        <end position="41"/>
    </location>
</feature>
<comment type="caution">
    <text evidence="9">The sequence shown here is derived from an EMBL/GenBank/DDBJ whole genome shotgun (WGS) entry which is preliminary data.</text>
</comment>
<evidence type="ECO:0000256" key="6">
    <source>
        <dbReference type="ARBA" id="ARBA00022989"/>
    </source>
</evidence>
<dbReference type="PANTHER" id="PTHR30269">
    <property type="entry name" value="TRANSMEMBRANE PROTEIN YFCA"/>
    <property type="match status" value="1"/>
</dbReference>
<gene>
    <name evidence="9" type="ORF">FHS54_000147</name>
</gene>
<dbReference type="PANTHER" id="PTHR30269:SF0">
    <property type="entry name" value="MEMBRANE TRANSPORTER PROTEIN YFCA-RELATED"/>
    <property type="match status" value="1"/>
</dbReference>
<feature type="transmembrane region" description="Helical" evidence="8">
    <location>
        <begin position="237"/>
        <end position="255"/>
    </location>
</feature>